<protein>
    <submittedName>
        <fullName evidence="3">Two pore domain potassium channel family protein</fullName>
    </submittedName>
</protein>
<feature type="transmembrane region" description="Helical" evidence="1">
    <location>
        <begin position="109"/>
        <end position="137"/>
    </location>
</feature>
<reference evidence="3 4" key="1">
    <citation type="submission" date="2019-12" db="EMBL/GenBank/DDBJ databases">
        <title>Genome sequenceing of Clostridium bovifaecis.</title>
        <authorList>
            <person name="Yao Y."/>
        </authorList>
    </citation>
    <scope>NUCLEOTIDE SEQUENCE [LARGE SCALE GENOMIC DNA]</scope>
    <source>
        <strain evidence="3 4">BXX</strain>
    </source>
</reference>
<keyword evidence="3" id="KW-0813">Transport</keyword>
<keyword evidence="1" id="KW-1133">Transmembrane helix</keyword>
<organism evidence="3 4">
    <name type="scientific">Clostridium bovifaecis</name>
    <dbReference type="NCBI Taxonomy" id="2184719"/>
    <lineage>
        <taxon>Bacteria</taxon>
        <taxon>Bacillati</taxon>
        <taxon>Bacillota</taxon>
        <taxon>Clostridia</taxon>
        <taxon>Eubacteriales</taxon>
        <taxon>Clostridiaceae</taxon>
        <taxon>Clostridium</taxon>
    </lineage>
</organism>
<feature type="domain" description="Potassium channel" evidence="2">
    <location>
        <begin position="121"/>
        <end position="200"/>
    </location>
</feature>
<evidence type="ECO:0000313" key="4">
    <source>
        <dbReference type="Proteomes" id="UP000422764"/>
    </source>
</evidence>
<dbReference type="Proteomes" id="UP000422764">
    <property type="component" value="Chromosome"/>
</dbReference>
<dbReference type="Gene3D" id="1.10.287.70">
    <property type="match status" value="1"/>
</dbReference>
<dbReference type="GO" id="GO:0034220">
    <property type="term" value="P:monoatomic ion transmembrane transport"/>
    <property type="evidence" value="ECO:0007669"/>
    <property type="project" value="UniProtKB-KW"/>
</dbReference>
<feature type="transmembrane region" description="Helical" evidence="1">
    <location>
        <begin position="5"/>
        <end position="23"/>
    </location>
</feature>
<dbReference type="SUPFAM" id="SSF81324">
    <property type="entry name" value="Voltage-gated potassium channels"/>
    <property type="match status" value="1"/>
</dbReference>
<feature type="transmembrane region" description="Helical" evidence="1">
    <location>
        <begin position="181"/>
        <end position="214"/>
    </location>
</feature>
<evidence type="ECO:0000313" key="3">
    <source>
        <dbReference type="EMBL" id="QGU96819.1"/>
    </source>
</evidence>
<evidence type="ECO:0000259" key="2">
    <source>
        <dbReference type="Pfam" id="PF07885"/>
    </source>
</evidence>
<sequence length="224" mass="26051">MILQITAYIFMIITATLIIHKQNNVVEKFLMNLLFLMIGTIMALGELYLAVNFPKGQRIYLKQPIIFSLLFISILLILMLYNMYYIWKEINSLKGTYIKWQRLMYNNRFLFFIISIILIVSIVVCAYGFIYFIINNLPSSIASDLSGNFMDDGRRKKFSECVYFSGVTFFTVGYGDMIPKGIFFCSIVLLEMITSYLLSIISIPILLSILIGKYRNISIIKYRK</sequence>
<dbReference type="InterPro" id="IPR013099">
    <property type="entry name" value="K_chnl_dom"/>
</dbReference>
<proteinExistence type="predicted"/>
<keyword evidence="1" id="KW-0812">Transmembrane</keyword>
<dbReference type="EMBL" id="CP046522">
    <property type="protein sequence ID" value="QGU96819.1"/>
    <property type="molecule type" value="Genomic_DNA"/>
</dbReference>
<accession>A0A6I6ET74</accession>
<name>A0A6I6ET74_9CLOT</name>
<keyword evidence="3" id="KW-0406">Ion transport</keyword>
<feature type="transmembrane region" description="Helical" evidence="1">
    <location>
        <begin position="29"/>
        <end position="53"/>
    </location>
</feature>
<feature type="transmembrane region" description="Helical" evidence="1">
    <location>
        <begin position="65"/>
        <end position="87"/>
    </location>
</feature>
<gene>
    <name evidence="3" type="ORF">GOM49_08795</name>
</gene>
<feature type="transmembrane region" description="Helical" evidence="1">
    <location>
        <begin position="158"/>
        <end position="175"/>
    </location>
</feature>
<keyword evidence="3" id="KW-0407">Ion channel</keyword>
<dbReference type="AlphaFoldDB" id="A0A6I6ET74"/>
<keyword evidence="4" id="KW-1185">Reference proteome</keyword>
<keyword evidence="1" id="KW-0472">Membrane</keyword>
<evidence type="ECO:0000256" key="1">
    <source>
        <dbReference type="SAM" id="Phobius"/>
    </source>
</evidence>
<dbReference type="Pfam" id="PF07885">
    <property type="entry name" value="Ion_trans_2"/>
    <property type="match status" value="1"/>
</dbReference>